<dbReference type="CDD" id="cd16027">
    <property type="entry name" value="SGSH"/>
    <property type="match status" value="1"/>
</dbReference>
<dbReference type="InterPro" id="IPR017850">
    <property type="entry name" value="Alkaline_phosphatase_core_sf"/>
</dbReference>
<dbReference type="EMBL" id="SJPW01000002">
    <property type="protein sequence ID" value="TWU59256.1"/>
    <property type="molecule type" value="Genomic_DNA"/>
</dbReference>
<protein>
    <submittedName>
        <fullName evidence="4">Choline-sulfatase</fullName>
        <ecNumber evidence="4">3.1.6.6</ecNumber>
    </submittedName>
</protein>
<name>A0A5C6FGN8_9BACT</name>
<dbReference type="Gene3D" id="3.20.20.80">
    <property type="entry name" value="Glycosidases"/>
    <property type="match status" value="1"/>
</dbReference>
<keyword evidence="5" id="KW-1185">Reference proteome</keyword>
<gene>
    <name evidence="4" type="primary">betC_9</name>
    <name evidence="4" type="ORF">Poly51_20420</name>
</gene>
<organism evidence="4 5">
    <name type="scientific">Rubripirellula tenax</name>
    <dbReference type="NCBI Taxonomy" id="2528015"/>
    <lineage>
        <taxon>Bacteria</taxon>
        <taxon>Pseudomonadati</taxon>
        <taxon>Planctomycetota</taxon>
        <taxon>Planctomycetia</taxon>
        <taxon>Pirellulales</taxon>
        <taxon>Pirellulaceae</taxon>
        <taxon>Rubripirellula</taxon>
    </lineage>
</organism>
<dbReference type="InterPro" id="IPR032260">
    <property type="entry name" value="DUF5060"/>
</dbReference>
<comment type="caution">
    <text evidence="4">The sequence shown here is derived from an EMBL/GenBank/DDBJ whole genome shotgun (WGS) entry which is preliminary data.</text>
</comment>
<accession>A0A5C6FGN8</accession>
<dbReference type="Proteomes" id="UP000318288">
    <property type="component" value="Unassembled WGS sequence"/>
</dbReference>
<evidence type="ECO:0000259" key="3">
    <source>
        <dbReference type="Pfam" id="PF16586"/>
    </source>
</evidence>
<dbReference type="Gene3D" id="3.40.720.10">
    <property type="entry name" value="Alkaline Phosphatase, subunit A"/>
    <property type="match status" value="1"/>
</dbReference>
<dbReference type="InterPro" id="IPR052701">
    <property type="entry name" value="GAG_Ulvan_Degrading_Sulfatases"/>
</dbReference>
<feature type="domain" description="Putative collagen-binding" evidence="2">
    <location>
        <begin position="1182"/>
        <end position="1246"/>
    </location>
</feature>
<dbReference type="GO" id="GO:0047753">
    <property type="term" value="F:choline-sulfatase activity"/>
    <property type="evidence" value="ECO:0007669"/>
    <property type="project" value="UniProtKB-EC"/>
</dbReference>
<evidence type="ECO:0000313" key="4">
    <source>
        <dbReference type="EMBL" id="TWU59256.1"/>
    </source>
</evidence>
<dbReference type="InterPro" id="IPR024749">
    <property type="entry name" value="Collagen-bd_put"/>
</dbReference>
<keyword evidence="4" id="KW-0378">Hydrolase</keyword>
<dbReference type="Pfam" id="PF00884">
    <property type="entry name" value="Sulfatase"/>
    <property type="match status" value="1"/>
</dbReference>
<evidence type="ECO:0000259" key="1">
    <source>
        <dbReference type="Pfam" id="PF00884"/>
    </source>
</evidence>
<dbReference type="Gene3D" id="2.60.40.10">
    <property type="entry name" value="Immunoglobulins"/>
    <property type="match status" value="1"/>
</dbReference>
<reference evidence="4 5" key="1">
    <citation type="submission" date="2019-02" db="EMBL/GenBank/DDBJ databases">
        <title>Deep-cultivation of Planctomycetes and their phenomic and genomic characterization uncovers novel biology.</title>
        <authorList>
            <person name="Wiegand S."/>
            <person name="Jogler M."/>
            <person name="Boedeker C."/>
            <person name="Pinto D."/>
            <person name="Vollmers J."/>
            <person name="Rivas-Marin E."/>
            <person name="Kohn T."/>
            <person name="Peeters S.H."/>
            <person name="Heuer A."/>
            <person name="Rast P."/>
            <person name="Oberbeckmann S."/>
            <person name="Bunk B."/>
            <person name="Jeske O."/>
            <person name="Meyerdierks A."/>
            <person name="Storesund J.E."/>
            <person name="Kallscheuer N."/>
            <person name="Luecker S."/>
            <person name="Lage O.M."/>
            <person name="Pohl T."/>
            <person name="Merkel B.J."/>
            <person name="Hornburger P."/>
            <person name="Mueller R.-W."/>
            <person name="Bruemmer F."/>
            <person name="Labrenz M."/>
            <person name="Spormann A.M."/>
            <person name="Op Den Camp H."/>
            <person name="Overmann J."/>
            <person name="Amann R."/>
            <person name="Jetten M.S.M."/>
            <person name="Mascher T."/>
            <person name="Medema M.H."/>
            <person name="Devos D.P."/>
            <person name="Kaster A.-K."/>
            <person name="Ovreas L."/>
            <person name="Rohde M."/>
            <person name="Galperin M.Y."/>
            <person name="Jogler C."/>
        </authorList>
    </citation>
    <scope>NUCLEOTIDE SEQUENCE [LARGE SCALE GENOMIC DNA]</scope>
    <source>
        <strain evidence="4 5">Poly51</strain>
    </source>
</reference>
<feature type="domain" description="DUF5060" evidence="3">
    <location>
        <begin position="678"/>
        <end position="755"/>
    </location>
</feature>
<proteinExistence type="predicted"/>
<evidence type="ECO:0000313" key="5">
    <source>
        <dbReference type="Proteomes" id="UP000318288"/>
    </source>
</evidence>
<dbReference type="SUPFAM" id="SSF53649">
    <property type="entry name" value="Alkaline phosphatase-like"/>
    <property type="match status" value="1"/>
</dbReference>
<evidence type="ECO:0000259" key="2">
    <source>
        <dbReference type="Pfam" id="PF12904"/>
    </source>
</evidence>
<dbReference type="InterPro" id="IPR000917">
    <property type="entry name" value="Sulfatase_N"/>
</dbReference>
<sequence>MLFSLIIHATICVAKPPNFVITIADDHGVYHSSVYGANEFQTPNLQRLAEEGIRFDNAYVASPACAPSRAALFTGRMPYSNGIVGNHEFELKPGVRSLLPTLLEQGYEVVFHGKVGHSGPKHYGQYVPDGVKFLGGGGLQQTMTLDQVESFLEQRPEDAPPLALFLGWTDTHTAWPPKEEARIAPEDVVIPPKIFDTPEARVEMTRYVEGAEDIDRRVGETRELIAKYLDVDNTVVVYTSDHGMPWPFAKWSLYETGIRTPLIAVWPGKIKPSTTTDAMVSWIDLMPTLIDLAGGTSPAGIDGRSFSKVLLGETDKHRDVIFATHKGDKDKNVYPIRSVRVGKWKYIRNLHPEFAYTTHTDVWAKESPRIDGHWAHAGHHWQSYIDAAKTDPKAAAFLHDYHSSPAEELYQVEADPFEQKNLAGLPDHAAKLAELRAMVSERMKEIGDDESLSGPPQLLKDFALPPAESKVFDEVDGTVIIEMESTSSPLGEWKNRTTLTPFTGTSYLEFMGNNPGVGAPNSPLNYDFRINTPGDYWISIRSHKRLTGEDGVTARSDMCNDCYFRVEGDYESADATLPLDWLKKDTKFWGNAAELDWKNWSSKVVGDHDAIKTVRYKFKAGEQYRLVVSGRAQRFSLDRIVITRVPDQRFNAIAEESRLVTTKPLADVQKVGRDKFVAWQPLSLSFSGPKASETDNEPNPFLDYRLQVRFTGPSHQIYDVPGYFDGDGNGGESGNQWTVMFTPDEQGVWNYKTSLRHGPNVAVSLADDAGQAVKLDGDRGTIVVQPSDASAPGFLKWGRLEYVGGHYLKFRDGPHWIRGGVDSPENFLAYAGFDNTPANHRYADHASDWKDGDPDWNNGSGKAIIGALNSLSDQRVNSLYFLTMNIGGDGDDVWPWTGKPARKGSPTDDNRHFDLSKLRQWEAVFSHAQRQGINLHFVFNEAEEANKSELDDGELGIERKLYYREMIARFGHHNALGWNLCEEYNVDFDLGPERIRSFADYVGAVDSYGHPITVHSAHDPLKALEFIFGDKRFGMTSIQLNQRRIDTLVEDFRKATAAAGRPLPISMDEFTLDVGQNASWKPFNRPELHRKQKLWPTLLSGGQIEFILEDLLGTESFKTPDLQALWKSVAIARTFIENHLPFWEMSPADELVEGESTLEVGLGSGKSFQLGAQVFHKPNVVYAIYFPSATSTGRLDMRAARGEFQARWFNPRTGDFDGPFIMQTAGDWSKLGDPPSEREEDWVLILKRTDS</sequence>
<dbReference type="AlphaFoldDB" id="A0A5C6FGN8"/>
<dbReference type="Pfam" id="PF12904">
    <property type="entry name" value="Collagen_bind_2"/>
    <property type="match status" value="1"/>
</dbReference>
<dbReference type="Pfam" id="PF16586">
    <property type="entry name" value="DUF5060"/>
    <property type="match status" value="1"/>
</dbReference>
<dbReference type="InterPro" id="IPR013783">
    <property type="entry name" value="Ig-like_fold"/>
</dbReference>
<dbReference type="EC" id="3.1.6.6" evidence="4"/>
<feature type="domain" description="Sulfatase N-terminal" evidence="1">
    <location>
        <begin position="17"/>
        <end position="294"/>
    </location>
</feature>
<dbReference type="PANTHER" id="PTHR43751">
    <property type="entry name" value="SULFATASE"/>
    <property type="match status" value="1"/>
</dbReference>
<dbReference type="PANTHER" id="PTHR43751:SF1">
    <property type="entry name" value="SULFATASE ATSG-RELATED"/>
    <property type="match status" value="1"/>
</dbReference>